<protein>
    <submittedName>
        <fullName evidence="3">ATPase</fullName>
    </submittedName>
</protein>
<organism evidence="3 4">
    <name type="scientific">Vibrio parahaemolyticus</name>
    <dbReference type="NCBI Taxonomy" id="670"/>
    <lineage>
        <taxon>Bacteria</taxon>
        <taxon>Pseudomonadati</taxon>
        <taxon>Pseudomonadota</taxon>
        <taxon>Gammaproteobacteria</taxon>
        <taxon>Vibrionales</taxon>
        <taxon>Vibrionaceae</taxon>
        <taxon>Vibrio</taxon>
    </lineage>
</organism>
<reference evidence="3 4" key="1">
    <citation type="submission" date="2020-04" db="EMBL/GenBank/DDBJ databases">
        <title>Whole-genome sequencing of Vibrio spp. from China reveals different genetic environments of blaCTX-M-14 among diverse lineages.</title>
        <authorList>
            <person name="Zheng Z."/>
            <person name="Ye L."/>
            <person name="Chen S."/>
        </authorList>
    </citation>
    <scope>NUCLEOTIDE SEQUENCE [LARGE SCALE GENOMIC DNA]</scope>
    <source>
        <strain evidence="3 4">Vb0551</strain>
    </source>
</reference>
<dbReference type="PANTHER" id="PTHR38149">
    <property type="entry name" value="ATPASE"/>
    <property type="match status" value="1"/>
</dbReference>
<dbReference type="Proteomes" id="UP000518904">
    <property type="component" value="Unassembled WGS sequence"/>
</dbReference>
<evidence type="ECO:0000313" key="3">
    <source>
        <dbReference type="EMBL" id="NMU84323.1"/>
    </source>
</evidence>
<evidence type="ECO:0000259" key="2">
    <source>
        <dbReference type="Pfam" id="PF09818"/>
    </source>
</evidence>
<dbReference type="Pfam" id="PF09818">
    <property type="entry name" value="ABC_ATPase"/>
    <property type="match status" value="1"/>
</dbReference>
<evidence type="ECO:0000256" key="1">
    <source>
        <dbReference type="SAM" id="MobiDB-lite"/>
    </source>
</evidence>
<proteinExistence type="predicted"/>
<name>A0A7Y0XD17_VIBPH</name>
<dbReference type="InterPro" id="IPR046834">
    <property type="entry name" value="ABC_ATPase_C"/>
</dbReference>
<feature type="domain" description="ATPase of the ABC class C-terminal" evidence="2">
    <location>
        <begin position="1"/>
        <end position="56"/>
    </location>
</feature>
<dbReference type="EMBL" id="JABCLB010001635">
    <property type="protein sequence ID" value="NMU84323.1"/>
    <property type="molecule type" value="Genomic_DNA"/>
</dbReference>
<feature type="region of interest" description="Disordered" evidence="1">
    <location>
        <begin position="52"/>
        <end position="80"/>
    </location>
</feature>
<feature type="non-terminal residue" evidence="3">
    <location>
        <position position="80"/>
    </location>
</feature>
<dbReference type="PANTHER" id="PTHR38149:SF1">
    <property type="entry name" value="ATPASE"/>
    <property type="match status" value="1"/>
</dbReference>
<gene>
    <name evidence="3" type="ORF">HKB16_15655</name>
</gene>
<dbReference type="AlphaFoldDB" id="A0A7Y0XD17"/>
<comment type="caution">
    <text evidence="3">The sequence shown here is derived from an EMBL/GenBank/DDBJ whole genome shotgun (WGS) entry which is preliminary data.</text>
</comment>
<feature type="compositionally biased region" description="Basic and acidic residues" evidence="1">
    <location>
        <begin position="63"/>
        <end position="73"/>
    </location>
</feature>
<evidence type="ECO:0000313" key="4">
    <source>
        <dbReference type="Proteomes" id="UP000518904"/>
    </source>
</evidence>
<feature type="non-terminal residue" evidence="3">
    <location>
        <position position="1"/>
    </location>
</feature>
<accession>A0A7Y0XD17</accession>
<dbReference type="InterPro" id="IPR019195">
    <property type="entry name" value="ABC_ATPase_put"/>
</dbReference>
<sequence length="80" mass="8847">IDLVRPLHATLGVSTIVVVGGVGDYLDVADRVILMEDYRPSDATPRAVEVRKKFPPRAPLGEARVRPPEDRRLRSSSIDL</sequence>